<keyword evidence="13" id="KW-1185">Reference proteome</keyword>
<evidence type="ECO:0000256" key="3">
    <source>
        <dbReference type="ARBA" id="ARBA00022729"/>
    </source>
</evidence>
<comment type="similarity">
    <text evidence="1 6 7">Belongs to the peptidase S8 family.</text>
</comment>
<proteinExistence type="inferred from homology"/>
<dbReference type="InterPro" id="IPR000209">
    <property type="entry name" value="Peptidase_S8/S53_dom"/>
</dbReference>
<dbReference type="OMA" id="MGAYMIG"/>
<feature type="active site" description="Charge relay system" evidence="6">
    <location>
        <position position="351"/>
    </location>
</feature>
<dbReference type="STRING" id="1076935.U4LTM1"/>
<evidence type="ECO:0000259" key="10">
    <source>
        <dbReference type="Pfam" id="PF00082"/>
    </source>
</evidence>
<dbReference type="InterPro" id="IPR015500">
    <property type="entry name" value="Peptidase_S8_subtilisin-rel"/>
</dbReference>
<dbReference type="PANTHER" id="PTHR43806:SF58">
    <property type="entry name" value="ALKALINE PROTEASE 1-RELATED"/>
    <property type="match status" value="1"/>
</dbReference>
<keyword evidence="3 9" id="KW-0732">Signal</keyword>
<dbReference type="AlphaFoldDB" id="U4LTM1"/>
<evidence type="ECO:0000256" key="1">
    <source>
        <dbReference type="ARBA" id="ARBA00011073"/>
    </source>
</evidence>
<name>U4LTM1_PYROM</name>
<gene>
    <name evidence="12" type="ORF">PCON_09507</name>
</gene>
<dbReference type="SUPFAM" id="SSF52743">
    <property type="entry name" value="Subtilisin-like"/>
    <property type="match status" value="1"/>
</dbReference>
<feature type="domain" description="Peptidase S8/S53" evidence="10">
    <location>
        <begin position="158"/>
        <end position="376"/>
    </location>
</feature>
<feature type="active site" description="Charge relay system" evidence="6">
    <location>
        <position position="167"/>
    </location>
</feature>
<dbReference type="InterPro" id="IPR023828">
    <property type="entry name" value="Peptidase_S8_Ser-AS"/>
</dbReference>
<evidence type="ECO:0000256" key="5">
    <source>
        <dbReference type="ARBA" id="ARBA00022825"/>
    </source>
</evidence>
<feature type="signal peptide" evidence="9">
    <location>
        <begin position="1"/>
        <end position="20"/>
    </location>
</feature>
<feature type="region of interest" description="Disordered" evidence="8">
    <location>
        <begin position="400"/>
        <end position="434"/>
    </location>
</feature>
<evidence type="ECO:0000313" key="12">
    <source>
        <dbReference type="EMBL" id="CCX30906.1"/>
    </source>
</evidence>
<dbReference type="InterPro" id="IPR036852">
    <property type="entry name" value="Peptidase_S8/S53_dom_sf"/>
</dbReference>
<dbReference type="FunFam" id="3.40.50.200:FF:000014">
    <property type="entry name" value="Proteinase K"/>
    <property type="match status" value="1"/>
</dbReference>
<evidence type="ECO:0000259" key="11">
    <source>
        <dbReference type="Pfam" id="PF05922"/>
    </source>
</evidence>
<keyword evidence="5 6" id="KW-0720">Serine protease</keyword>
<evidence type="ECO:0000256" key="8">
    <source>
        <dbReference type="SAM" id="MobiDB-lite"/>
    </source>
</evidence>
<dbReference type="GO" id="GO:0004252">
    <property type="term" value="F:serine-type endopeptidase activity"/>
    <property type="evidence" value="ECO:0007669"/>
    <property type="project" value="UniProtKB-UniRule"/>
</dbReference>
<dbReference type="PANTHER" id="PTHR43806">
    <property type="entry name" value="PEPTIDASE S8"/>
    <property type="match status" value="1"/>
</dbReference>
<dbReference type="eggNOG" id="KOG1153">
    <property type="taxonomic scope" value="Eukaryota"/>
</dbReference>
<dbReference type="Gene3D" id="3.40.50.200">
    <property type="entry name" value="Peptidase S8/S53 domain"/>
    <property type="match status" value="1"/>
</dbReference>
<dbReference type="InterPro" id="IPR034193">
    <property type="entry name" value="PCSK9_ProteinaseK-like"/>
</dbReference>
<feature type="chain" id="PRO_5004651895" evidence="9">
    <location>
        <begin position="21"/>
        <end position="441"/>
    </location>
</feature>
<dbReference type="InterPro" id="IPR050131">
    <property type="entry name" value="Peptidase_S8_subtilisin-like"/>
</dbReference>
<dbReference type="PROSITE" id="PS51892">
    <property type="entry name" value="SUBTILASE"/>
    <property type="match status" value="1"/>
</dbReference>
<keyword evidence="4 6" id="KW-0378">Hydrolase</keyword>
<organism evidence="12 13">
    <name type="scientific">Pyronema omphalodes (strain CBS 100304)</name>
    <name type="common">Pyronema confluens</name>
    <dbReference type="NCBI Taxonomy" id="1076935"/>
    <lineage>
        <taxon>Eukaryota</taxon>
        <taxon>Fungi</taxon>
        <taxon>Dikarya</taxon>
        <taxon>Ascomycota</taxon>
        <taxon>Pezizomycotina</taxon>
        <taxon>Pezizomycetes</taxon>
        <taxon>Pezizales</taxon>
        <taxon>Pyronemataceae</taxon>
        <taxon>Pyronema</taxon>
    </lineage>
</organism>
<dbReference type="InterPro" id="IPR023827">
    <property type="entry name" value="Peptidase_S8_Asp-AS"/>
</dbReference>
<dbReference type="PROSITE" id="PS00136">
    <property type="entry name" value="SUBTILASE_ASP"/>
    <property type="match status" value="1"/>
</dbReference>
<protein>
    <submittedName>
        <fullName evidence="12">Similar to Alkaline protease 1 acc. no. P28296</fullName>
    </submittedName>
</protein>
<dbReference type="PRINTS" id="PR00723">
    <property type="entry name" value="SUBTILISIN"/>
</dbReference>
<dbReference type="PROSITE" id="PS00137">
    <property type="entry name" value="SUBTILASE_HIS"/>
    <property type="match status" value="1"/>
</dbReference>
<dbReference type="PROSITE" id="PS00138">
    <property type="entry name" value="SUBTILASE_SER"/>
    <property type="match status" value="1"/>
</dbReference>
<feature type="active site" description="Charge relay system" evidence="6">
    <location>
        <position position="198"/>
    </location>
</feature>
<reference evidence="12 13" key="1">
    <citation type="journal article" date="2013" name="PLoS Genet.">
        <title>The genome and development-dependent transcriptomes of Pyronema confluens: a window into fungal evolution.</title>
        <authorList>
            <person name="Traeger S."/>
            <person name="Altegoer F."/>
            <person name="Freitag M."/>
            <person name="Gabaldon T."/>
            <person name="Kempken F."/>
            <person name="Kumar A."/>
            <person name="Marcet-Houben M."/>
            <person name="Poggeler S."/>
            <person name="Stajich J.E."/>
            <person name="Nowrousian M."/>
        </authorList>
    </citation>
    <scope>NUCLEOTIDE SEQUENCE [LARGE SCALE GENOMIC DNA]</scope>
    <source>
        <strain evidence="13">CBS 100304</strain>
        <tissue evidence="12">Vegetative mycelium</tissue>
    </source>
</reference>
<evidence type="ECO:0000256" key="7">
    <source>
        <dbReference type="RuleBase" id="RU003355"/>
    </source>
</evidence>
<dbReference type="Proteomes" id="UP000018144">
    <property type="component" value="Unassembled WGS sequence"/>
</dbReference>
<evidence type="ECO:0000256" key="6">
    <source>
        <dbReference type="PROSITE-ProRule" id="PRU01240"/>
    </source>
</evidence>
<dbReference type="GO" id="GO:0006508">
    <property type="term" value="P:proteolysis"/>
    <property type="evidence" value="ECO:0007669"/>
    <property type="project" value="UniProtKB-KW"/>
</dbReference>
<dbReference type="InterPro" id="IPR010259">
    <property type="entry name" value="S8pro/Inhibitor_I9"/>
</dbReference>
<sequence length="441" mass="45427">MVNFVNFFAAVVALVPFVAAAPLTVTVGPVTVSVLEGTVIPDNYIVVLKDGISDAQYRAHQEWANSRHSQRLFRRNDPSLSGIEREYHLSSLLGYAGVFDQSTIDEIQARPEVAYVEPDRVMVAYDVVSQRNAPWGIARISQEALENSNTYKYQSTAGAGVTAYVIDTGINTAHVDFEGRAIFGTNVVGGSNGDGQGHGTHVAGIIGGKTYGVAKKATIVAVKVLKDDGSGTTSGVISGVEWVTKDAKGKKAVANMSLGGVYSASLNRAVDAAIQAGITFAVAAGNNNKDAKDYSPASVAAALTVGATDKTDSRASYSNFGSFVDVFAPGSNIPSAWIGSTTAQNTLSGTSMATPHISGLAAYLIGLEGLTTPAAVVKRIKDLSVSGVVTNAGVGSVDSLAYNGVKNPPPSNSNPPPSNPPPSNPPPSNGGLFGGLLGGLI</sequence>
<dbReference type="Pfam" id="PF05922">
    <property type="entry name" value="Inhibitor_I9"/>
    <property type="match status" value="1"/>
</dbReference>
<dbReference type="GO" id="GO:0005576">
    <property type="term" value="C:extracellular region"/>
    <property type="evidence" value="ECO:0007669"/>
    <property type="project" value="UniProtKB-ARBA"/>
</dbReference>
<evidence type="ECO:0000313" key="13">
    <source>
        <dbReference type="Proteomes" id="UP000018144"/>
    </source>
</evidence>
<evidence type="ECO:0000256" key="4">
    <source>
        <dbReference type="ARBA" id="ARBA00022801"/>
    </source>
</evidence>
<keyword evidence="2 6" id="KW-0645">Protease</keyword>
<feature type="compositionally biased region" description="Pro residues" evidence="8">
    <location>
        <begin position="407"/>
        <end position="428"/>
    </location>
</feature>
<dbReference type="InterPro" id="IPR022398">
    <property type="entry name" value="Peptidase_S8_His-AS"/>
</dbReference>
<feature type="domain" description="Inhibitor I9" evidence="11">
    <location>
        <begin position="43"/>
        <end position="122"/>
    </location>
</feature>
<dbReference type="CDD" id="cd04077">
    <property type="entry name" value="Peptidases_S8_PCSK9_ProteinaseK_like"/>
    <property type="match status" value="1"/>
</dbReference>
<dbReference type="OrthoDB" id="206201at2759"/>
<dbReference type="InterPro" id="IPR037045">
    <property type="entry name" value="S8pro/Inhibitor_I9_sf"/>
</dbReference>
<evidence type="ECO:0000256" key="2">
    <source>
        <dbReference type="ARBA" id="ARBA00022670"/>
    </source>
</evidence>
<dbReference type="Gene3D" id="3.30.70.80">
    <property type="entry name" value="Peptidase S8 propeptide/proteinase inhibitor I9"/>
    <property type="match status" value="1"/>
</dbReference>
<evidence type="ECO:0000256" key="9">
    <source>
        <dbReference type="SAM" id="SignalP"/>
    </source>
</evidence>
<accession>U4LTM1</accession>
<dbReference type="EMBL" id="HF935497">
    <property type="protein sequence ID" value="CCX30906.1"/>
    <property type="molecule type" value="Genomic_DNA"/>
</dbReference>
<dbReference type="Pfam" id="PF00082">
    <property type="entry name" value="Peptidase_S8"/>
    <property type="match status" value="1"/>
</dbReference>